<evidence type="ECO:0000313" key="6">
    <source>
        <dbReference type="Proteomes" id="UP000620124"/>
    </source>
</evidence>
<accession>A0A8H6X6J7</accession>
<feature type="signal peptide" evidence="3">
    <location>
        <begin position="1"/>
        <end position="20"/>
    </location>
</feature>
<dbReference type="PANTHER" id="PTHR34615">
    <property type="entry name" value="PX DOMAIN-CONTAINING PROTEIN"/>
    <property type="match status" value="1"/>
</dbReference>
<dbReference type="GO" id="GO:0046872">
    <property type="term" value="F:metal ion binding"/>
    <property type="evidence" value="ECO:0007669"/>
    <property type="project" value="UniProtKB-KW"/>
</dbReference>
<proteinExistence type="predicted"/>
<comment type="cofactor">
    <cofactor evidence="1">
        <name>a divalent metal cation</name>
        <dbReference type="ChEBI" id="CHEBI:60240"/>
    </cofactor>
</comment>
<evidence type="ECO:0000256" key="2">
    <source>
        <dbReference type="ARBA" id="ARBA00022723"/>
    </source>
</evidence>
<dbReference type="PANTHER" id="PTHR34615:SF1">
    <property type="entry name" value="PX DOMAIN-CONTAINING PROTEIN"/>
    <property type="match status" value="1"/>
</dbReference>
<feature type="domain" description="DDE Tnp4" evidence="4">
    <location>
        <begin position="189"/>
        <end position="339"/>
    </location>
</feature>
<dbReference type="EMBL" id="JACAZI010000025">
    <property type="protein sequence ID" value="KAF7335144.1"/>
    <property type="molecule type" value="Genomic_DNA"/>
</dbReference>
<dbReference type="Pfam" id="PF13359">
    <property type="entry name" value="DDE_Tnp_4"/>
    <property type="match status" value="1"/>
</dbReference>
<comment type="caution">
    <text evidence="5">The sequence shown here is derived from an EMBL/GenBank/DDBJ whole genome shotgun (WGS) entry which is preliminary data.</text>
</comment>
<gene>
    <name evidence="5" type="ORF">MVEN_02265500</name>
</gene>
<dbReference type="OrthoDB" id="2966465at2759"/>
<reference evidence="5" key="1">
    <citation type="submission" date="2020-05" db="EMBL/GenBank/DDBJ databases">
        <title>Mycena genomes resolve the evolution of fungal bioluminescence.</title>
        <authorList>
            <person name="Tsai I.J."/>
        </authorList>
    </citation>
    <scope>NUCLEOTIDE SEQUENCE</scope>
    <source>
        <strain evidence="5">CCC161011</strain>
    </source>
</reference>
<evidence type="ECO:0000259" key="4">
    <source>
        <dbReference type="Pfam" id="PF13359"/>
    </source>
</evidence>
<evidence type="ECO:0000256" key="3">
    <source>
        <dbReference type="SAM" id="SignalP"/>
    </source>
</evidence>
<keyword evidence="6" id="KW-1185">Reference proteome</keyword>
<organism evidence="5 6">
    <name type="scientific">Mycena venus</name>
    <dbReference type="NCBI Taxonomy" id="2733690"/>
    <lineage>
        <taxon>Eukaryota</taxon>
        <taxon>Fungi</taxon>
        <taxon>Dikarya</taxon>
        <taxon>Basidiomycota</taxon>
        <taxon>Agaricomycotina</taxon>
        <taxon>Agaricomycetes</taxon>
        <taxon>Agaricomycetidae</taxon>
        <taxon>Agaricales</taxon>
        <taxon>Marasmiineae</taxon>
        <taxon>Mycenaceae</taxon>
        <taxon>Mycena</taxon>
    </lineage>
</organism>
<dbReference type="InterPro" id="IPR027806">
    <property type="entry name" value="HARBI1_dom"/>
</dbReference>
<dbReference type="AlphaFoldDB" id="A0A8H6X6J7"/>
<protein>
    <submittedName>
        <fullName evidence="5">DDE Tnp4 domain-containing protein</fullName>
    </submittedName>
</protein>
<evidence type="ECO:0000313" key="5">
    <source>
        <dbReference type="EMBL" id="KAF7335144.1"/>
    </source>
</evidence>
<evidence type="ECO:0000256" key="1">
    <source>
        <dbReference type="ARBA" id="ARBA00001968"/>
    </source>
</evidence>
<feature type="chain" id="PRO_5034723770" evidence="3">
    <location>
        <begin position="21"/>
        <end position="366"/>
    </location>
</feature>
<sequence length="366" mass="41357">MRWGLEKLLLTILLPSLNDGDNLFSLLQEPPSPTAIYAGVAAHLEEASRHAEPERARPEQGGERITTAWLYTLKPRDILYRFRFYAAEIEDLVCALDIPDPFKTDNRYRFSAIEALCLLLARFKSCEDMYDLSMKYDRSQSSISEVVNELTTSLSTPTQYMPPARLFVTFGVSLIAPFGTSVIHLCTSASFNGHKKFHALKYEAVKVPNGLIAHPYGPVEGRRNDNHLLAASGLLEWCRAHATRPGTTANTPPEHRYYHLFGDPAYGLNAVLISPFSRARQRSEEEAKWNADMSAVRISVEHGFGGVLALWPFAHTWWKHKLYASPVGRYYRIAVLLTNAHNCIRPNQTSVAFDCEPPTLEEYFHD</sequence>
<name>A0A8H6X6J7_9AGAR</name>
<keyword evidence="2" id="KW-0479">Metal-binding</keyword>
<keyword evidence="3" id="KW-0732">Signal</keyword>
<dbReference type="Proteomes" id="UP000620124">
    <property type="component" value="Unassembled WGS sequence"/>
</dbReference>